<feature type="domain" description="Phage tail collar" evidence="1">
    <location>
        <begin position="5"/>
        <end position="61"/>
    </location>
</feature>
<evidence type="ECO:0000313" key="2">
    <source>
        <dbReference type="EMBL" id="ADB51027.1"/>
    </source>
</evidence>
<keyword evidence="3" id="KW-1185">Reference proteome</keyword>
<dbReference type="Gene3D" id="3.90.1340.10">
    <property type="entry name" value="Phage tail collar domain"/>
    <property type="match status" value="1"/>
</dbReference>
<protein>
    <submittedName>
        <fullName evidence="2">Tail Collar domain protein</fullName>
    </submittedName>
</protein>
<dbReference type="Proteomes" id="UP000008229">
    <property type="component" value="Chromosome"/>
</dbReference>
<dbReference type="InterPro" id="IPR037053">
    <property type="entry name" value="Phage_tail_collar_dom_sf"/>
</dbReference>
<dbReference type="Pfam" id="PF07484">
    <property type="entry name" value="Collar"/>
    <property type="match status" value="1"/>
</dbReference>
<evidence type="ECO:0000259" key="1">
    <source>
        <dbReference type="Pfam" id="PF07484"/>
    </source>
</evidence>
<dbReference type="SUPFAM" id="SSF88874">
    <property type="entry name" value="Receptor-binding domain of short tail fibre protein gp12"/>
    <property type="match status" value="1"/>
</dbReference>
<proteinExistence type="predicted"/>
<sequence>MPYVGEIRMFAGSFAPVGWMFCQGQTIPISENETLFNLIGTTYGGDGQETYRLPDLQGRLPLHMGQGPGLSQSYVIGEQFGSEQVTLTVNQIPQHSHGVVAANGGGSTSSPQGNLLSSPPSLTEYVRDTPNAPLPPQAVGPYGGSQPHENRMPVLTINYIISMFGVFPSQ</sequence>
<dbReference type="AlphaFoldDB" id="D3F8R3"/>
<dbReference type="KEGG" id="cwo:Cwoe_2608"/>
<dbReference type="STRING" id="469383.Cwoe_2608"/>
<dbReference type="RefSeq" id="WP_012934078.1">
    <property type="nucleotide sequence ID" value="NC_013739.1"/>
</dbReference>
<dbReference type="eggNOG" id="COG4675">
    <property type="taxonomic scope" value="Bacteria"/>
</dbReference>
<gene>
    <name evidence="2" type="ordered locus">Cwoe_2608</name>
</gene>
<name>D3F8R3_CONWI</name>
<dbReference type="HOGENOM" id="CLU_087872_1_1_11"/>
<dbReference type="InterPro" id="IPR011083">
    <property type="entry name" value="Phage_tail_collar_dom"/>
</dbReference>
<dbReference type="EMBL" id="CP001854">
    <property type="protein sequence ID" value="ADB51027.1"/>
    <property type="molecule type" value="Genomic_DNA"/>
</dbReference>
<reference evidence="3" key="2">
    <citation type="submission" date="2010-01" db="EMBL/GenBank/DDBJ databases">
        <title>The complete genome of Conexibacter woesei DSM 14684.</title>
        <authorList>
            <consortium name="US DOE Joint Genome Institute (JGI-PGF)"/>
            <person name="Lucas S."/>
            <person name="Copeland A."/>
            <person name="Lapidus A."/>
            <person name="Glavina del Rio T."/>
            <person name="Dalin E."/>
            <person name="Tice H."/>
            <person name="Bruce D."/>
            <person name="Goodwin L."/>
            <person name="Pitluck S."/>
            <person name="Kyrpides N."/>
            <person name="Mavromatis K."/>
            <person name="Ivanova N."/>
            <person name="Mikhailova N."/>
            <person name="Chertkov O."/>
            <person name="Brettin T."/>
            <person name="Detter J.C."/>
            <person name="Han C."/>
            <person name="Larimer F."/>
            <person name="Land M."/>
            <person name="Hauser L."/>
            <person name="Markowitz V."/>
            <person name="Cheng J.-F."/>
            <person name="Hugenholtz P."/>
            <person name="Woyke T."/>
            <person name="Wu D."/>
            <person name="Pukall R."/>
            <person name="Steenblock K."/>
            <person name="Schneider S."/>
            <person name="Klenk H.-P."/>
            <person name="Eisen J.A."/>
        </authorList>
    </citation>
    <scope>NUCLEOTIDE SEQUENCE [LARGE SCALE GENOMIC DNA]</scope>
    <source>
        <strain evidence="3">DSM 14684 / CIP 108061 / JCM 11494 / NBRC 100937 / ID131577</strain>
    </source>
</reference>
<reference evidence="2 3" key="1">
    <citation type="journal article" date="2010" name="Stand. Genomic Sci.">
        <title>Complete genome sequence of Conexibacter woesei type strain (ID131577).</title>
        <authorList>
            <person name="Pukall R."/>
            <person name="Lapidus A."/>
            <person name="Glavina Del Rio T."/>
            <person name="Copeland A."/>
            <person name="Tice H."/>
            <person name="Cheng J.-F."/>
            <person name="Lucas S."/>
            <person name="Chen F."/>
            <person name="Nolan M."/>
            <person name="Bruce D."/>
            <person name="Goodwin L."/>
            <person name="Pitluck S."/>
            <person name="Mavromatis K."/>
            <person name="Ivanova N."/>
            <person name="Ovchinnikova G."/>
            <person name="Pati A."/>
            <person name="Chen A."/>
            <person name="Palaniappan K."/>
            <person name="Land M."/>
            <person name="Hauser L."/>
            <person name="Chang Y.-J."/>
            <person name="Jeffries C.D."/>
            <person name="Chain P."/>
            <person name="Meincke L."/>
            <person name="Sims D."/>
            <person name="Brettin T."/>
            <person name="Detter J.C."/>
            <person name="Rohde M."/>
            <person name="Goeker M."/>
            <person name="Bristow J."/>
            <person name="Eisen J.A."/>
            <person name="Markowitz V."/>
            <person name="Kyrpides N.C."/>
            <person name="Klenk H.-P."/>
            <person name="Hugenholtz P."/>
        </authorList>
    </citation>
    <scope>NUCLEOTIDE SEQUENCE [LARGE SCALE GENOMIC DNA]</scope>
    <source>
        <strain evidence="3">DSM 14684 / CIP 108061 / JCM 11494 / NBRC 100937 / ID131577</strain>
    </source>
</reference>
<accession>D3F8R3</accession>
<evidence type="ECO:0000313" key="3">
    <source>
        <dbReference type="Proteomes" id="UP000008229"/>
    </source>
</evidence>
<dbReference type="OrthoDB" id="9810174at2"/>
<organism evidence="2 3">
    <name type="scientific">Conexibacter woesei (strain DSM 14684 / CCUG 47730 / CIP 108061 / JCM 11494 / NBRC 100937 / ID131577)</name>
    <dbReference type="NCBI Taxonomy" id="469383"/>
    <lineage>
        <taxon>Bacteria</taxon>
        <taxon>Bacillati</taxon>
        <taxon>Actinomycetota</taxon>
        <taxon>Thermoleophilia</taxon>
        <taxon>Solirubrobacterales</taxon>
        <taxon>Conexibacteraceae</taxon>
        <taxon>Conexibacter</taxon>
    </lineage>
</organism>